<dbReference type="PANTHER" id="PTHR11661">
    <property type="entry name" value="60S RIBOSOMAL PROTEIN L12"/>
    <property type="match status" value="1"/>
</dbReference>
<dbReference type="Proteomes" id="UP000195871">
    <property type="component" value="Unassembled WGS sequence"/>
</dbReference>
<proteinExistence type="inferred from homology"/>
<dbReference type="InterPro" id="IPR020785">
    <property type="entry name" value="Ribosomal_uL11_CS"/>
</dbReference>
<dbReference type="GO" id="GO:0002181">
    <property type="term" value="P:cytoplasmic translation"/>
    <property type="evidence" value="ECO:0007669"/>
    <property type="project" value="UniProtKB-ARBA"/>
</dbReference>
<keyword evidence="3 5" id="KW-0689">Ribosomal protein</keyword>
<dbReference type="SUPFAM" id="SSF47027">
    <property type="entry name" value="Acyl-CoA binding protein"/>
    <property type="match status" value="1"/>
</dbReference>
<organism evidence="7 8">
    <name type="scientific">Pichia kudriavzevii</name>
    <name type="common">Yeast</name>
    <name type="synonym">Issatchenkia orientalis</name>
    <dbReference type="NCBI Taxonomy" id="4909"/>
    <lineage>
        <taxon>Eukaryota</taxon>
        <taxon>Fungi</taxon>
        <taxon>Dikarya</taxon>
        <taxon>Ascomycota</taxon>
        <taxon>Saccharomycotina</taxon>
        <taxon>Pichiomycetes</taxon>
        <taxon>Pichiales</taxon>
        <taxon>Pichiaceae</taxon>
        <taxon>Pichia</taxon>
    </lineage>
</organism>
<dbReference type="PROSITE" id="PS00359">
    <property type="entry name" value="RIBOSOMAL_L11"/>
    <property type="match status" value="1"/>
</dbReference>
<dbReference type="FunFam" id="3.30.1550.10:FF:000002">
    <property type="entry name" value="60S ribosomal protein L12"/>
    <property type="match status" value="1"/>
</dbReference>
<dbReference type="PANTHER" id="PTHR11661:SF2">
    <property type="entry name" value="LARGE RIBOSOMAL SUBUNIT PROTEIN UL11"/>
    <property type="match status" value="1"/>
</dbReference>
<dbReference type="PROSITE" id="PS51228">
    <property type="entry name" value="ACB_2"/>
    <property type="match status" value="1"/>
</dbReference>
<dbReference type="CDD" id="cd00349">
    <property type="entry name" value="Ribosomal_L11"/>
    <property type="match status" value="1"/>
</dbReference>
<comment type="caution">
    <text evidence="7">The sequence shown here is derived from an EMBL/GenBank/DDBJ whole genome shotgun (WGS) entry which is preliminary data.</text>
</comment>
<comment type="similarity">
    <text evidence="2 5">Belongs to the universal ribosomal protein uL11 family.</text>
</comment>
<dbReference type="FunFam" id="1.10.10.250:FF:000002">
    <property type="entry name" value="60S ribosomal protein L12"/>
    <property type="match status" value="1"/>
</dbReference>
<dbReference type="InterPro" id="IPR020784">
    <property type="entry name" value="Ribosomal_uL11_N"/>
</dbReference>
<dbReference type="SUPFAM" id="SSF46906">
    <property type="entry name" value="Ribosomal protein L11, C-terminal domain"/>
    <property type="match status" value="1"/>
</dbReference>
<dbReference type="HAMAP" id="MF_00736">
    <property type="entry name" value="Ribosomal_uL11"/>
    <property type="match status" value="1"/>
</dbReference>
<dbReference type="Pfam" id="PF00887">
    <property type="entry name" value="ACBP"/>
    <property type="match status" value="1"/>
</dbReference>
<dbReference type="Gene3D" id="3.30.1550.10">
    <property type="entry name" value="Ribosomal protein L11/L12, N-terminal domain"/>
    <property type="match status" value="1"/>
</dbReference>
<dbReference type="GO" id="GO:0000027">
    <property type="term" value="P:ribosomal large subunit assembly"/>
    <property type="evidence" value="ECO:0007669"/>
    <property type="project" value="UniProtKB-ARBA"/>
</dbReference>
<feature type="domain" description="ACB" evidence="6">
    <location>
        <begin position="159"/>
        <end position="252"/>
    </location>
</feature>
<evidence type="ECO:0000259" key="6">
    <source>
        <dbReference type="PROSITE" id="PS51228"/>
    </source>
</evidence>
<dbReference type="InterPro" id="IPR036796">
    <property type="entry name" value="Ribosomal_uL11_N_sf"/>
</dbReference>
<comment type="function">
    <text evidence="1">Component of the ribosome, a large ribonucleoprotein complex responsible for the synthesis of proteins in the cell. The small ribosomal subunit (SSU) binds messenger RNAs (mRNAs) and translates the encoded message by selecting cognate aminoacyl-transfer RNA (tRNA) molecules. The large subunit (LSU) contains the ribosomal catalytic site termed the peptidyl transferase center (PTC), which catalyzes the formation of peptide bonds, thereby polymerizing the amino acids delivered by tRNAs into a polypeptide chain. The nascent polypeptides leave the ribosome through a tunnel in the LSU and interact with protein factors that function in enzymatic processing, targeting, and the membrane insertion of nascent chains at the exit of the ribosomal tunnel.</text>
</comment>
<dbReference type="AlphaFoldDB" id="A0A1Z8JR58"/>
<dbReference type="Pfam" id="PF00298">
    <property type="entry name" value="Ribosomal_L11"/>
    <property type="match status" value="1"/>
</dbReference>
<sequence length="616" mass="67793">MPPKFDPSEVKYLYLRAVGGEVGASSALAPKIGPLGLSPKKVGEDIAKATKDFKGIKVTVQLKIQNRQATASVVPSASSLVITALKEAPRDRKKDKNVKHSGNIPLDEIFEIARTMREKSFGKTLASVTKEILGTAQSVGCRVDNKPPHDIIEAIDAGAIDAFVEAVLVIKSLTDLSKKSNLPRPTIDDRLNLYGLYSQATKGDINSNEPDGNRISEVRKYNAWKAFKGLTRKEARRQYCKYLLDVLKNNYSQEKYPIVSPLRDRLQEMWDMLENHNLSLSIGESVHLGSPILPDSLTQTLTATTTSATTLPPPQPTNGVSAQSPAVSLFRMASSGINPSMIRPPSRNHSVSISRKNSVGATNYNNSNSNPLAKASTNIPTDSHHADLTTGNSIQHFNNVVDTDNCAVNSYNVEKHINSLDFLKWQGEINNTLLKISIELANLKYRQTSTDTSSKTKLNLENVEQRNFTGNANPNGRENNSNYVSRLAKFVYSKLSALFQRLQNRCILRLQNMNIANASRHILASIIALSILSVLRNWLGGFFARDMELLKWGSLTDVGESFPHTQALSPLGDCPLRCACQVSVLYMVYRLSYSGANKRGPVESTSGRIIKVNTDP</sequence>
<evidence type="ECO:0000256" key="5">
    <source>
        <dbReference type="RuleBase" id="RU003978"/>
    </source>
</evidence>
<dbReference type="Pfam" id="PF03946">
    <property type="entry name" value="Ribosomal_L11_N"/>
    <property type="match status" value="1"/>
</dbReference>
<dbReference type="InterPro" id="IPR014352">
    <property type="entry name" value="FERM/acyl-CoA-bd_prot_sf"/>
</dbReference>
<dbReference type="VEuPathDB" id="FungiDB:C5L36_0A01500"/>
<dbReference type="Gene3D" id="1.20.80.10">
    <property type="match status" value="1"/>
</dbReference>
<keyword evidence="4 5" id="KW-0687">Ribonucleoprotein</keyword>
<dbReference type="GO" id="GO:0070180">
    <property type="term" value="F:large ribosomal subunit rRNA binding"/>
    <property type="evidence" value="ECO:0007669"/>
    <property type="project" value="TreeGrafter"/>
</dbReference>
<name>A0A1Z8JR58_PICKU</name>
<dbReference type="InterPro" id="IPR020783">
    <property type="entry name" value="Ribosomal_uL11_C"/>
</dbReference>
<evidence type="ECO:0000313" key="7">
    <source>
        <dbReference type="EMBL" id="OUT23040.1"/>
    </source>
</evidence>
<dbReference type="InterPro" id="IPR000582">
    <property type="entry name" value="Acyl-CoA-binding_protein"/>
</dbReference>
<protein>
    <submittedName>
        <fullName evidence="7">60S ribosomal protein L12-A</fullName>
    </submittedName>
</protein>
<dbReference type="InterPro" id="IPR036769">
    <property type="entry name" value="Ribosomal_uL11_C_sf"/>
</dbReference>
<evidence type="ECO:0000256" key="1">
    <source>
        <dbReference type="ARBA" id="ARBA00004021"/>
    </source>
</evidence>
<reference evidence="7 8" key="1">
    <citation type="submission" date="2017-05" db="EMBL/GenBank/DDBJ databases">
        <title>The Genome Sequence of Candida krusei Ckrusei653.</title>
        <authorList>
            <person name="Cuomo C."/>
            <person name="Forche A."/>
            <person name="Young S."/>
            <person name="Abouelleil A."/>
            <person name="Cao P."/>
            <person name="Chapman S."/>
            <person name="Cusick C."/>
            <person name="Shea T."/>
            <person name="Nusbaum C."/>
            <person name="Birren B."/>
        </authorList>
    </citation>
    <scope>NUCLEOTIDE SEQUENCE [LARGE SCALE GENOMIC DNA]</scope>
    <source>
        <strain evidence="7 8">Ckrusei653</strain>
    </source>
</reference>
<dbReference type="GO" id="GO:0003735">
    <property type="term" value="F:structural constituent of ribosome"/>
    <property type="evidence" value="ECO:0007669"/>
    <property type="project" value="InterPro"/>
</dbReference>
<dbReference type="EMBL" id="NHMM01000002">
    <property type="protein sequence ID" value="OUT23040.1"/>
    <property type="molecule type" value="Genomic_DNA"/>
</dbReference>
<dbReference type="SMART" id="SM00649">
    <property type="entry name" value="RL11"/>
    <property type="match status" value="1"/>
</dbReference>
<evidence type="ECO:0000256" key="2">
    <source>
        <dbReference type="ARBA" id="ARBA00010537"/>
    </source>
</evidence>
<dbReference type="GO" id="GO:0000062">
    <property type="term" value="F:fatty-acyl-CoA binding"/>
    <property type="evidence" value="ECO:0007669"/>
    <property type="project" value="InterPro"/>
</dbReference>
<dbReference type="InterPro" id="IPR000911">
    <property type="entry name" value="Ribosomal_uL11"/>
</dbReference>
<accession>A0A1Z8JR58</accession>
<dbReference type="SUPFAM" id="SSF54747">
    <property type="entry name" value="Ribosomal L11/L12e N-terminal domain"/>
    <property type="match status" value="1"/>
</dbReference>
<evidence type="ECO:0000313" key="8">
    <source>
        <dbReference type="Proteomes" id="UP000195871"/>
    </source>
</evidence>
<dbReference type="InterPro" id="IPR035984">
    <property type="entry name" value="Acyl-CoA-binding_sf"/>
</dbReference>
<dbReference type="VEuPathDB" id="FungiDB:C5L36_0A01510"/>
<gene>
    <name evidence="7" type="ORF">CAS74_001346</name>
</gene>
<dbReference type="GO" id="GO:0022625">
    <property type="term" value="C:cytosolic large ribosomal subunit"/>
    <property type="evidence" value="ECO:0007669"/>
    <property type="project" value="TreeGrafter"/>
</dbReference>
<dbReference type="Gene3D" id="1.10.10.250">
    <property type="entry name" value="Ribosomal protein L11, C-terminal domain"/>
    <property type="match status" value="1"/>
</dbReference>
<evidence type="ECO:0000256" key="3">
    <source>
        <dbReference type="ARBA" id="ARBA00022980"/>
    </source>
</evidence>
<evidence type="ECO:0000256" key="4">
    <source>
        <dbReference type="ARBA" id="ARBA00023274"/>
    </source>
</evidence>